<feature type="compositionally biased region" description="Basic and acidic residues" evidence="1">
    <location>
        <begin position="234"/>
        <end position="252"/>
    </location>
</feature>
<accession>A0A4R7I4D0</accession>
<evidence type="ECO:0000313" key="2">
    <source>
        <dbReference type="EMBL" id="TDT18471.1"/>
    </source>
</evidence>
<sequence>MRTLLSADELATFERDGVVVLPERFTQGEVDEINAALDELMDEDVPENIREKSSGVVRTAMGLHRRHERFARLVRDPRLLDPALQVLGDVPVYAQQVKVNAKAAFTGEQWQWHYDFATHHHEDGVPEPLALNVHIFLDDVTEFNGPLMFVRGSHRDGPAPTSLDTETTSFDLWTVDADVVGPLAERGGLISPKGPAGTVLLFGDAVVHASPPNMSPWPRRIFSLIVNPVSNRQTTERRADHFHHRDATPLNG</sequence>
<dbReference type="GO" id="GO:0016706">
    <property type="term" value="F:2-oxoglutarate-dependent dioxygenase activity"/>
    <property type="evidence" value="ECO:0007669"/>
    <property type="project" value="UniProtKB-ARBA"/>
</dbReference>
<name>A0A4R7I4D0_9ACTN</name>
<dbReference type="SUPFAM" id="SSF51197">
    <property type="entry name" value="Clavaminate synthase-like"/>
    <property type="match status" value="1"/>
</dbReference>
<dbReference type="Gene3D" id="2.60.120.620">
    <property type="entry name" value="q2cbj1_9rhob like domain"/>
    <property type="match status" value="1"/>
</dbReference>
<dbReference type="OrthoDB" id="9791262at2"/>
<dbReference type="EMBL" id="SOAU01000001">
    <property type="protein sequence ID" value="TDT18471.1"/>
    <property type="molecule type" value="Genomic_DNA"/>
</dbReference>
<gene>
    <name evidence="2" type="ORF">BDK89_4092</name>
</gene>
<dbReference type="PANTHER" id="PTHR20883:SF48">
    <property type="entry name" value="ECTOINE DIOXYGENASE"/>
    <property type="match status" value="1"/>
</dbReference>
<proteinExistence type="predicted"/>
<dbReference type="InterPro" id="IPR008775">
    <property type="entry name" value="Phytyl_CoA_dOase-like"/>
</dbReference>
<dbReference type="AlphaFoldDB" id="A0A4R7I4D0"/>
<evidence type="ECO:0000313" key="3">
    <source>
        <dbReference type="Proteomes" id="UP000294558"/>
    </source>
</evidence>
<keyword evidence="3" id="KW-1185">Reference proteome</keyword>
<dbReference type="PANTHER" id="PTHR20883">
    <property type="entry name" value="PHYTANOYL-COA DIOXYGENASE DOMAIN CONTAINING 1"/>
    <property type="match status" value="1"/>
</dbReference>
<dbReference type="GO" id="GO:0005506">
    <property type="term" value="F:iron ion binding"/>
    <property type="evidence" value="ECO:0007669"/>
    <property type="project" value="UniProtKB-ARBA"/>
</dbReference>
<dbReference type="Pfam" id="PF05721">
    <property type="entry name" value="PhyH"/>
    <property type="match status" value="1"/>
</dbReference>
<evidence type="ECO:0000256" key="1">
    <source>
        <dbReference type="SAM" id="MobiDB-lite"/>
    </source>
</evidence>
<comment type="caution">
    <text evidence="2">The sequence shown here is derived from an EMBL/GenBank/DDBJ whole genome shotgun (WGS) entry which is preliminary data.</text>
</comment>
<reference evidence="2 3" key="1">
    <citation type="submission" date="2019-03" db="EMBL/GenBank/DDBJ databases">
        <title>Sequencing the genomes of 1000 actinobacteria strains.</title>
        <authorList>
            <person name="Klenk H.-P."/>
        </authorList>
    </citation>
    <scope>NUCLEOTIDE SEQUENCE [LARGE SCALE GENOMIC DNA]</scope>
    <source>
        <strain evidence="2 3">DSM 18936</strain>
    </source>
</reference>
<feature type="region of interest" description="Disordered" evidence="1">
    <location>
        <begin position="233"/>
        <end position="252"/>
    </location>
</feature>
<organism evidence="2 3">
    <name type="scientific">Ilumatobacter fluminis</name>
    <dbReference type="NCBI Taxonomy" id="467091"/>
    <lineage>
        <taxon>Bacteria</taxon>
        <taxon>Bacillati</taxon>
        <taxon>Actinomycetota</taxon>
        <taxon>Acidimicrobiia</taxon>
        <taxon>Acidimicrobiales</taxon>
        <taxon>Ilumatobacteraceae</taxon>
        <taxon>Ilumatobacter</taxon>
    </lineage>
</organism>
<dbReference type="Proteomes" id="UP000294558">
    <property type="component" value="Unassembled WGS sequence"/>
</dbReference>
<dbReference type="RefSeq" id="WP_133870683.1">
    <property type="nucleotide sequence ID" value="NZ_SOAU01000001.1"/>
</dbReference>
<protein>
    <submittedName>
        <fullName evidence="2">Ectoine hydroxylase</fullName>
    </submittedName>
</protein>